<dbReference type="Gene3D" id="2.60.40.1120">
    <property type="entry name" value="Carboxypeptidase-like, regulatory domain"/>
    <property type="match status" value="1"/>
</dbReference>
<evidence type="ECO:0000259" key="12">
    <source>
        <dbReference type="Pfam" id="PF00593"/>
    </source>
</evidence>
<evidence type="ECO:0000256" key="4">
    <source>
        <dbReference type="ARBA" id="ARBA00022692"/>
    </source>
</evidence>
<evidence type="ECO:0000259" key="13">
    <source>
        <dbReference type="Pfam" id="PF07715"/>
    </source>
</evidence>
<keyword evidence="15" id="KW-1185">Reference proteome</keyword>
<feature type="chain" id="PRO_5035226969" evidence="11">
    <location>
        <begin position="19"/>
        <end position="935"/>
    </location>
</feature>
<dbReference type="Pfam" id="PF00593">
    <property type="entry name" value="TonB_dep_Rec_b-barrel"/>
    <property type="match status" value="1"/>
</dbReference>
<dbReference type="GO" id="GO:0009279">
    <property type="term" value="C:cell outer membrane"/>
    <property type="evidence" value="ECO:0007669"/>
    <property type="project" value="UniProtKB-SubCell"/>
</dbReference>
<evidence type="ECO:0000313" key="15">
    <source>
        <dbReference type="Proteomes" id="UP000610931"/>
    </source>
</evidence>
<proteinExistence type="inferred from homology"/>
<dbReference type="GO" id="GO:0015344">
    <property type="term" value="F:siderophore uptake transmembrane transporter activity"/>
    <property type="evidence" value="ECO:0007669"/>
    <property type="project" value="TreeGrafter"/>
</dbReference>
<name>A0A8J7LRS7_9FLAO</name>
<organism evidence="14 15">
    <name type="scientific">Snuella sedimenti</name>
    <dbReference type="NCBI Taxonomy" id="2798802"/>
    <lineage>
        <taxon>Bacteria</taxon>
        <taxon>Pseudomonadati</taxon>
        <taxon>Bacteroidota</taxon>
        <taxon>Flavobacteriia</taxon>
        <taxon>Flavobacteriales</taxon>
        <taxon>Flavobacteriaceae</taxon>
        <taxon>Snuella</taxon>
    </lineage>
</organism>
<dbReference type="InterPro" id="IPR000531">
    <property type="entry name" value="Beta-barrel_TonB"/>
</dbReference>
<dbReference type="GO" id="GO:0004180">
    <property type="term" value="F:carboxypeptidase activity"/>
    <property type="evidence" value="ECO:0007669"/>
    <property type="project" value="UniProtKB-KW"/>
</dbReference>
<keyword evidence="4" id="KW-0812">Transmembrane</keyword>
<gene>
    <name evidence="14" type="ORF">JF259_05535</name>
</gene>
<keyword evidence="9" id="KW-0998">Cell outer membrane</keyword>
<accession>A0A8J7LRS7</accession>
<feature type="domain" description="TonB-dependent receptor plug" evidence="13">
    <location>
        <begin position="113"/>
        <end position="222"/>
    </location>
</feature>
<protein>
    <submittedName>
        <fullName evidence="14">Carboxypeptidase-like regulatory domain-containing protein</fullName>
    </submittedName>
</protein>
<feature type="domain" description="TonB-dependent receptor-like beta-barrel" evidence="12">
    <location>
        <begin position="428"/>
        <end position="909"/>
    </location>
</feature>
<comment type="caution">
    <text evidence="14">The sequence shown here is derived from an EMBL/GenBank/DDBJ whole genome shotgun (WGS) entry which is preliminary data.</text>
</comment>
<dbReference type="EMBL" id="JAELVQ010000005">
    <property type="protein sequence ID" value="MBJ6367545.1"/>
    <property type="molecule type" value="Genomic_DNA"/>
</dbReference>
<feature type="signal peptide" evidence="11">
    <location>
        <begin position="1"/>
        <end position="18"/>
    </location>
</feature>
<keyword evidence="3" id="KW-1134">Transmembrane beta strand</keyword>
<dbReference type="PANTHER" id="PTHR30069:SF29">
    <property type="entry name" value="HEMOGLOBIN AND HEMOGLOBIN-HAPTOGLOBIN-BINDING PROTEIN 1-RELATED"/>
    <property type="match status" value="1"/>
</dbReference>
<dbReference type="InterPro" id="IPR039426">
    <property type="entry name" value="TonB-dep_rcpt-like"/>
</dbReference>
<comment type="similarity">
    <text evidence="10">Belongs to the TonB-dependent receptor family.</text>
</comment>
<evidence type="ECO:0000256" key="11">
    <source>
        <dbReference type="SAM" id="SignalP"/>
    </source>
</evidence>
<evidence type="ECO:0000256" key="5">
    <source>
        <dbReference type="ARBA" id="ARBA00022729"/>
    </source>
</evidence>
<dbReference type="SUPFAM" id="SSF49464">
    <property type="entry name" value="Carboxypeptidase regulatory domain-like"/>
    <property type="match status" value="1"/>
</dbReference>
<sequence length="935" mass="101679">MKTILPILAFFFSGFCLSQTTVKGSVVDDNNQPIPGVNIVIIGTSTGTVSDFDGNFILTTNETPPFSVQASSVGFETAIQEVTANNQTVDFILNEGNKLDEIVISASRTPESVRESPVTIERFDIKDIKFASSPNFYTSLENLKGVDVHQGSLTFNSVNTRGFATYANTRFVQLVDGMDNALPGLNFALGNILGLSELDINSVEILPGASSALYGANAFNGILFMTSKNPFDYHGVSAYYKTGLTVQDEAGDNQFHDFGVRAAHVFSDKFAAKASFSYMRGTDWYASDNNQYTLGPVGTADAIQPFRSGPAHDGLNIYGDEVSLAANGLNLNQVAQQLEAGGILPPGASMLVPEVNVARTGYRESDLTDYKAESIKAYFTLNYRPFGDNTEIVLSSKIGKGSSIYQGANRYAIKDFDLQQHKLEFKGDNFFLRGYTTIENAGNSYDMRFTGINMNKVGATQWFGAYAAAYAQGAGQILAGGGNPNDPATQSQIHAGARVFADTNFTPQPGSPEFKALFNKVTSDPDVTTGSKLVDNTKMHIGEGNYNFKDLLNNVMDLQIGGSYREYSLNSSGSVFTDYDGSIDYHEYGAYIQGIKKLMDDRLKITASLRLDKNEFFDPRHSPRLSLGYSAGENKEHNFRASFQTGFRNPHTQALFIGFDVSRAILVGAAPDNLDRDLPNTDLTGRDAYFNSYTLSSVLAFQASGGTTQLMPVRGTGITPLVEQEKVTAFDVGYRGKLGIFTVDFNAYYSTYNNFIAEKLVVTPKTGSVNDATGVLDVAGGNVQIFNVFTNSSADVNSYGGVVGLSTKIAKDYDFGVNYTYAKLDFDQASDPDFSAGFNTPEHKIKVSLGNSQLFKNFGFNINARWSDEYLWQASIANAVIPSRTVVDAQINYTIPSMKSVFKVGGTNLGGKEFQSAIGSPFIGSQYFISWTINN</sequence>
<keyword evidence="14" id="KW-0121">Carboxypeptidase</keyword>
<keyword evidence="2" id="KW-0813">Transport</keyword>
<dbReference type="Pfam" id="PF07715">
    <property type="entry name" value="Plug"/>
    <property type="match status" value="1"/>
</dbReference>
<evidence type="ECO:0000256" key="3">
    <source>
        <dbReference type="ARBA" id="ARBA00022452"/>
    </source>
</evidence>
<dbReference type="Proteomes" id="UP000610931">
    <property type="component" value="Unassembled WGS sequence"/>
</dbReference>
<dbReference type="Gene3D" id="2.170.130.10">
    <property type="entry name" value="TonB-dependent receptor, plug domain"/>
    <property type="match status" value="1"/>
</dbReference>
<evidence type="ECO:0000256" key="6">
    <source>
        <dbReference type="ARBA" id="ARBA00023077"/>
    </source>
</evidence>
<comment type="subcellular location">
    <subcellularLocation>
        <location evidence="1">Cell outer membrane</location>
        <topology evidence="1">Multi-pass membrane protein</topology>
    </subcellularLocation>
</comment>
<dbReference type="AlphaFoldDB" id="A0A8J7LRS7"/>
<dbReference type="Gene3D" id="2.40.170.20">
    <property type="entry name" value="TonB-dependent receptor, beta-barrel domain"/>
    <property type="match status" value="1"/>
</dbReference>
<reference evidence="14" key="1">
    <citation type="submission" date="2020-12" db="EMBL/GenBank/DDBJ databases">
        <title>Snuella sp. nov., isolated from sediment in Incheon.</title>
        <authorList>
            <person name="Kim W."/>
        </authorList>
    </citation>
    <scope>NUCLEOTIDE SEQUENCE</scope>
    <source>
        <strain evidence="14">CAU 1569</strain>
    </source>
</reference>
<dbReference type="PANTHER" id="PTHR30069">
    <property type="entry name" value="TONB-DEPENDENT OUTER MEMBRANE RECEPTOR"/>
    <property type="match status" value="1"/>
</dbReference>
<dbReference type="InterPro" id="IPR037066">
    <property type="entry name" value="Plug_dom_sf"/>
</dbReference>
<dbReference type="InterPro" id="IPR012910">
    <property type="entry name" value="Plug_dom"/>
</dbReference>
<dbReference type="GO" id="GO:0044718">
    <property type="term" value="P:siderophore transmembrane transport"/>
    <property type="evidence" value="ECO:0007669"/>
    <property type="project" value="TreeGrafter"/>
</dbReference>
<dbReference type="RefSeq" id="WP_199114314.1">
    <property type="nucleotide sequence ID" value="NZ_JAELVQ010000005.1"/>
</dbReference>
<keyword evidence="14" id="KW-0645">Protease</keyword>
<evidence type="ECO:0000256" key="2">
    <source>
        <dbReference type="ARBA" id="ARBA00022448"/>
    </source>
</evidence>
<evidence type="ECO:0000313" key="14">
    <source>
        <dbReference type="EMBL" id="MBJ6367545.1"/>
    </source>
</evidence>
<keyword evidence="5 11" id="KW-0732">Signal</keyword>
<evidence type="ECO:0000256" key="9">
    <source>
        <dbReference type="ARBA" id="ARBA00023237"/>
    </source>
</evidence>
<evidence type="ECO:0000256" key="7">
    <source>
        <dbReference type="ARBA" id="ARBA00023136"/>
    </source>
</evidence>
<keyword evidence="14" id="KW-0378">Hydrolase</keyword>
<keyword evidence="7 10" id="KW-0472">Membrane</keyword>
<dbReference type="InterPro" id="IPR036942">
    <property type="entry name" value="Beta-barrel_TonB_sf"/>
</dbReference>
<dbReference type="SUPFAM" id="SSF56935">
    <property type="entry name" value="Porins"/>
    <property type="match status" value="1"/>
</dbReference>
<keyword evidence="8" id="KW-0675">Receptor</keyword>
<evidence type="ECO:0000256" key="8">
    <source>
        <dbReference type="ARBA" id="ARBA00023170"/>
    </source>
</evidence>
<evidence type="ECO:0000256" key="10">
    <source>
        <dbReference type="RuleBase" id="RU003357"/>
    </source>
</evidence>
<keyword evidence="6 10" id="KW-0798">TonB box</keyword>
<dbReference type="Pfam" id="PF13715">
    <property type="entry name" value="CarbopepD_reg_2"/>
    <property type="match status" value="1"/>
</dbReference>
<evidence type="ECO:0000256" key="1">
    <source>
        <dbReference type="ARBA" id="ARBA00004571"/>
    </source>
</evidence>
<dbReference type="InterPro" id="IPR008969">
    <property type="entry name" value="CarboxyPept-like_regulatory"/>
</dbReference>